<feature type="compositionally biased region" description="Low complexity" evidence="2">
    <location>
        <begin position="569"/>
        <end position="579"/>
    </location>
</feature>
<dbReference type="PANTHER" id="PTHR13037:SF24">
    <property type="entry name" value="POLYCOMB PROTEIN PCL-RELATED"/>
    <property type="match status" value="1"/>
</dbReference>
<feature type="region of interest" description="Disordered" evidence="2">
    <location>
        <begin position="1308"/>
        <end position="1360"/>
    </location>
</feature>
<dbReference type="PANTHER" id="PTHR13037">
    <property type="entry name" value="FORMIN"/>
    <property type="match status" value="1"/>
</dbReference>
<feature type="compositionally biased region" description="Acidic residues" evidence="2">
    <location>
        <begin position="1"/>
        <end position="10"/>
    </location>
</feature>
<evidence type="ECO:0000256" key="2">
    <source>
        <dbReference type="SAM" id="MobiDB-lite"/>
    </source>
</evidence>
<reference evidence="3 4" key="1">
    <citation type="journal article" date="2016" name="Front. Microbiol.">
        <title>Genome and transcriptome sequences reveal the specific parasitism of the nematophagous Purpureocillium lilacinum 36-1.</title>
        <authorList>
            <person name="Xie J."/>
            <person name="Li S."/>
            <person name="Mo C."/>
            <person name="Xiao X."/>
            <person name="Peng D."/>
            <person name="Wang G."/>
            <person name="Xiao Y."/>
        </authorList>
    </citation>
    <scope>NUCLEOTIDE SEQUENCE [LARGE SCALE GENOMIC DNA]</scope>
    <source>
        <strain evidence="3 4">36-1</strain>
    </source>
</reference>
<organism evidence="3 4">
    <name type="scientific">Purpureocillium lilacinum</name>
    <name type="common">Paecilomyces lilacinus</name>
    <dbReference type="NCBI Taxonomy" id="33203"/>
    <lineage>
        <taxon>Eukaryota</taxon>
        <taxon>Fungi</taxon>
        <taxon>Dikarya</taxon>
        <taxon>Ascomycota</taxon>
        <taxon>Pezizomycotina</taxon>
        <taxon>Sordariomycetes</taxon>
        <taxon>Hypocreomycetidae</taxon>
        <taxon>Hypocreales</taxon>
        <taxon>Ophiocordycipitaceae</taxon>
        <taxon>Purpureocillium</taxon>
    </lineage>
</organism>
<feature type="region of interest" description="Disordered" evidence="2">
    <location>
        <begin position="1210"/>
        <end position="1254"/>
    </location>
</feature>
<accession>A0A2U3EJ63</accession>
<protein>
    <submittedName>
        <fullName evidence="3">Uncharacterized protein</fullName>
    </submittedName>
</protein>
<feature type="region of interest" description="Disordered" evidence="2">
    <location>
        <begin position="772"/>
        <end position="800"/>
    </location>
</feature>
<comment type="caution">
    <text evidence="3">The sequence shown here is derived from an EMBL/GenBank/DDBJ whole genome shotgun (WGS) entry which is preliminary data.</text>
</comment>
<evidence type="ECO:0000313" key="3">
    <source>
        <dbReference type="EMBL" id="PWI74556.1"/>
    </source>
</evidence>
<name>A0A2U3EJ63_PURLI</name>
<feature type="compositionally biased region" description="Polar residues" evidence="2">
    <location>
        <begin position="772"/>
        <end position="792"/>
    </location>
</feature>
<evidence type="ECO:0000313" key="4">
    <source>
        <dbReference type="Proteomes" id="UP000245956"/>
    </source>
</evidence>
<feature type="region of interest" description="Disordered" evidence="2">
    <location>
        <begin position="1050"/>
        <end position="1085"/>
    </location>
</feature>
<feature type="compositionally biased region" description="Basic and acidic residues" evidence="2">
    <location>
        <begin position="601"/>
        <end position="615"/>
    </location>
</feature>
<feature type="region of interest" description="Disordered" evidence="2">
    <location>
        <begin position="568"/>
        <end position="624"/>
    </location>
</feature>
<gene>
    <name evidence="3" type="ORF">PCL_07870</name>
</gene>
<dbReference type="EMBL" id="LCWV01000003">
    <property type="protein sequence ID" value="PWI74556.1"/>
    <property type="molecule type" value="Genomic_DNA"/>
</dbReference>
<sequence length="1713" mass="184799">MTSHDDDTDEDPRQSGTPNRQRAGVPRGPAGGPTLTQLRMGRKGSSIVAWAGAGAKTKRMQQTLFLFGDLPGRGGEAARAYRHDALAHDAAPLSLCVGERESTGFWCKDAPQTANNARPPVPQAPCTDPIVAEARGLLIPDLARHSLLLSDRNAADWASRPKTWHCATADFPCAGPTGSMSTPEIWERKASLSPPAARGLVCLDADRPHPGGQSKQVSDAVAEAGRSNHVPLDERQRGRSNMPFSFTHVQSASPHLVTSNCACVLTCLARHKQKAPHATHNGQPAGLQDQGQISRVARLSTHGVVIAGDRRIVKPLQGALGLCVSASLRLSKGRPGLVTTPAPLQTQRTGCLPGGDVKPLQLSSLRRRRPILQQETKGRKNQPRYVQACRDVNVAAWSIIVVVDSMETMDHVDAATASGRNVPKIEIELPGTGWQARRGKKCLWWKESANLYRYAEAKAQQTSAVARGRRCSHVLMSAPARESSPVFRGMRIRSPFLSGPRQQLWGPAVSTVKKNLERQPVKAAETSLLASALINILASSSGSYSAIESGTNQTGSLILEAWRLHSFTGGPSSRSSRPGQKQNESATCTHASQTTNPESQVEMRHGAARRDETPGHSHPPGIADYQIDSGSIMLGLPDAAAARVPALSSSPYVLLYPLGQRTSQPSPARHSPRPLNLETARHRQKPRHLIKVDLQEALRTTYETTHSHAHVASRPDIRPRPSIAKLFPPLLFQTLRPRQAAKSSPDNAANPHAAPFPLDARAKLIKPVAGTSRSIAQPPSLGPCTNGNNLETSRPAGQPKTYPQLLGQACLLHAVLACLKLHPRILRKRPRVQAPDVGNMQVMLTDVEAVSSLMAVEVDGEHGLPSLPSRRHRDKVRPHVEVWRPESPGQTIIGGGQLSQEGSFGVDGQDGLLGHRLTSACHNVHDKWQRCFAPEGLARSRTKYFEPARLSLEHFSRHATSPAARRWLTRTSEHAPVGHDGSDLRVSRPEISRRQLIPWMVPKQSTDVGRAVRTGTYIWETCWTGRLASMGVARRAGPLGMQLSAATNTQEAHGRSGQGVVPVGRQGRGNGVPGALTPLSSATGASSHAMPCHAMPCHDMQDASAQPWCGARAAVAPNAASAARAVECQRQSQCRPGLWIPRRRRRRRRRRRCMAALAALWLQPGRQGKTGRAWRLPTLATHPAKPALYEGPTPSADACRSRWRGVRRAFASPSAGAGAGAGRGGGRGKVGPPPSSFSSSSSPHDTLVRPSLLPGRGCSAGDIAPPYNNDKVFPAQHRRLHLAFFPSLFSAPFATLCFESCPRPLPPSLPPRSARAPSRRPRQRSPAPSATAYRLPRGHTQTTRAPPPPPPTTPSTATSTTMPVQLLPASAAAFAPRAASVNVVLGSKVEPWLTQTLKRINRVKRPLNSVPQHQRCLAETLSSPNAIWTLASLMLPKLPEAEMPKDPLENLFSYQLIHIEAYIVHVDMVLRNEVAYKLTTDSIDALVEYHKEIHCVDAKANTYEWSEKEQQCKKLHDDFVQAINKFVFRAHVSALEGLEEEGAGELLCGKSEEVKASLMGLMKPLLPPPPRVVDVVRQPPLLPSSPINSLWSQPGSLPAVDAWRVLPSSPSVTSTSADSSHTTPVWANMAMSDVQIPSPPPAFSQPHSTAGFFFSTAPVTAPIPALPLPSMLAPSQCGVSIGMGGMGGMGAMGAMGGMGNFGWDRYQEYATIM</sequence>
<proteinExistence type="predicted"/>
<feature type="region of interest" description="Disordered" evidence="2">
    <location>
        <begin position="1"/>
        <end position="41"/>
    </location>
</feature>
<feature type="compositionally biased region" description="Gly residues" evidence="2">
    <location>
        <begin position="1217"/>
        <end position="1229"/>
    </location>
</feature>
<feature type="compositionally biased region" description="Polar residues" evidence="2">
    <location>
        <begin position="580"/>
        <end position="599"/>
    </location>
</feature>
<keyword evidence="1" id="KW-0945">Host-virus interaction</keyword>
<dbReference type="Proteomes" id="UP000245956">
    <property type="component" value="Unassembled WGS sequence"/>
</dbReference>
<evidence type="ECO:0000256" key="1">
    <source>
        <dbReference type="ARBA" id="ARBA00022581"/>
    </source>
</evidence>